<evidence type="ECO:0000256" key="1">
    <source>
        <dbReference type="ARBA" id="ARBA00004571"/>
    </source>
</evidence>
<dbReference type="InterPro" id="IPR050298">
    <property type="entry name" value="Gram-neg_bact_OMP"/>
</dbReference>
<feature type="domain" description="Porin" evidence="5">
    <location>
        <begin position="7"/>
        <end position="315"/>
    </location>
</feature>
<keyword evidence="2 4" id="KW-0732">Signal</keyword>
<evidence type="ECO:0000256" key="3">
    <source>
        <dbReference type="ARBA" id="ARBA00023136"/>
    </source>
</evidence>
<evidence type="ECO:0000256" key="2">
    <source>
        <dbReference type="ARBA" id="ARBA00022729"/>
    </source>
</evidence>
<dbReference type="STRING" id="1117707.VQ7734_01020"/>
<accession>A0A1M7YRP5</accession>
<organism evidence="6 7">
    <name type="scientific">Vibrio quintilis</name>
    <dbReference type="NCBI Taxonomy" id="1117707"/>
    <lineage>
        <taxon>Bacteria</taxon>
        <taxon>Pseudomonadati</taxon>
        <taxon>Pseudomonadota</taxon>
        <taxon>Gammaproteobacteria</taxon>
        <taxon>Vibrionales</taxon>
        <taxon>Vibrionaceae</taxon>
        <taxon>Vibrio</taxon>
    </lineage>
</organism>
<dbReference type="Pfam" id="PF13609">
    <property type="entry name" value="Porin_4"/>
    <property type="match status" value="1"/>
</dbReference>
<proteinExistence type="predicted"/>
<dbReference type="InterPro" id="IPR023614">
    <property type="entry name" value="Porin_dom_sf"/>
</dbReference>
<comment type="subcellular location">
    <subcellularLocation>
        <location evidence="1">Cell outer membrane</location>
        <topology evidence="1">Multi-pass membrane protein</topology>
    </subcellularLocation>
</comment>
<dbReference type="GO" id="GO:0009279">
    <property type="term" value="C:cell outer membrane"/>
    <property type="evidence" value="ECO:0007669"/>
    <property type="project" value="UniProtKB-SubCell"/>
</dbReference>
<dbReference type="CDD" id="cd00342">
    <property type="entry name" value="gram_neg_porins"/>
    <property type="match status" value="1"/>
</dbReference>
<dbReference type="GO" id="GO:0015288">
    <property type="term" value="F:porin activity"/>
    <property type="evidence" value="ECO:0007669"/>
    <property type="project" value="InterPro"/>
</dbReference>
<sequence>MKRTLIALAVAGAAVATGVNAGELYNQDGTTLTLGGRAEARMSIKDGDVLDKSRVRINVSGKQEISDDLYGVGFYEAEYTTSDRDEDGNENDDSSSIEHRYAYAGLGGNFGEITYGKNDAALGVITDFTDIMDYHGAKASDKLNSADRIDNLLAYKGDFNDLSVKAAYRFADRDESYDSIDDNDADAFSLSGIYTVADTGLAIGLGYADEDDKANQWMLTASYTWNDLYVSALYSAADLDNTDNDYDGFELAASYKMEKTVFYVTYNNGQVDDGHISSTVSDEFADSDNLAFEVAYFFKPNFRGYVSYDFNMLDDDEVGNAAAEDEAVLGLRYDF</sequence>
<dbReference type="SUPFAM" id="SSF56935">
    <property type="entry name" value="Porins"/>
    <property type="match status" value="1"/>
</dbReference>
<reference evidence="7" key="1">
    <citation type="submission" date="2016-12" db="EMBL/GenBank/DDBJ databases">
        <authorList>
            <person name="Rodrigo-Torres L."/>
            <person name="Arahal R.D."/>
            <person name="Lucena T."/>
        </authorList>
    </citation>
    <scope>NUCLEOTIDE SEQUENCE [LARGE SCALE GENOMIC DNA]</scope>
</reference>
<dbReference type="AlphaFoldDB" id="A0A1M7YRP5"/>
<evidence type="ECO:0000256" key="4">
    <source>
        <dbReference type="SAM" id="SignalP"/>
    </source>
</evidence>
<dbReference type="RefSeq" id="WP_073580195.1">
    <property type="nucleotide sequence ID" value="NZ_AP024897.1"/>
</dbReference>
<keyword evidence="3" id="KW-0472">Membrane</keyword>
<dbReference type="Proteomes" id="UP000184600">
    <property type="component" value="Unassembled WGS sequence"/>
</dbReference>
<dbReference type="OrthoDB" id="6212428at2"/>
<name>A0A1M7YRP5_9VIBR</name>
<evidence type="ECO:0000313" key="6">
    <source>
        <dbReference type="EMBL" id="SHO55299.1"/>
    </source>
</evidence>
<evidence type="ECO:0000313" key="7">
    <source>
        <dbReference type="Proteomes" id="UP000184600"/>
    </source>
</evidence>
<dbReference type="PANTHER" id="PTHR34501">
    <property type="entry name" value="PROTEIN YDDL-RELATED"/>
    <property type="match status" value="1"/>
</dbReference>
<feature type="chain" id="PRO_5012071088" evidence="4">
    <location>
        <begin position="22"/>
        <end position="335"/>
    </location>
</feature>
<dbReference type="EMBL" id="FRFG01000013">
    <property type="protein sequence ID" value="SHO55299.1"/>
    <property type="molecule type" value="Genomic_DNA"/>
</dbReference>
<dbReference type="Gene3D" id="2.40.160.10">
    <property type="entry name" value="Porin"/>
    <property type="match status" value="1"/>
</dbReference>
<evidence type="ECO:0000259" key="5">
    <source>
        <dbReference type="Pfam" id="PF13609"/>
    </source>
</evidence>
<protein>
    <submittedName>
        <fullName evidence="6">Porin-like protein L</fullName>
    </submittedName>
</protein>
<keyword evidence="7" id="KW-1185">Reference proteome</keyword>
<dbReference type="InterPro" id="IPR033900">
    <property type="entry name" value="Gram_neg_porin_domain"/>
</dbReference>
<dbReference type="PANTHER" id="PTHR34501:SF2">
    <property type="entry name" value="OUTER MEMBRANE PORIN F-RELATED"/>
    <property type="match status" value="1"/>
</dbReference>
<gene>
    <name evidence="6" type="primary">ompL_2</name>
    <name evidence="6" type="ORF">VQ7734_01020</name>
</gene>
<feature type="signal peptide" evidence="4">
    <location>
        <begin position="1"/>
        <end position="21"/>
    </location>
</feature>